<organism evidence="1 2">
    <name type="scientific">Polyrhizophydium stewartii</name>
    <dbReference type="NCBI Taxonomy" id="2732419"/>
    <lineage>
        <taxon>Eukaryota</taxon>
        <taxon>Fungi</taxon>
        <taxon>Fungi incertae sedis</taxon>
        <taxon>Chytridiomycota</taxon>
        <taxon>Chytridiomycota incertae sedis</taxon>
        <taxon>Chytridiomycetes</taxon>
        <taxon>Rhizophydiales</taxon>
        <taxon>Rhizophydiales incertae sedis</taxon>
        <taxon>Polyrhizophydium</taxon>
    </lineage>
</organism>
<evidence type="ECO:0000313" key="2">
    <source>
        <dbReference type="Proteomes" id="UP001527925"/>
    </source>
</evidence>
<name>A0ABR4N0B7_9FUNG</name>
<protein>
    <recommendedName>
        <fullName evidence="3">Anaphase-promoting complex subunit 4 WD40 domain-containing protein</fullName>
    </recommendedName>
</protein>
<gene>
    <name evidence="1" type="ORF">HK105_207600</name>
</gene>
<dbReference type="PANTHER" id="PTHR14494">
    <property type="entry name" value="ALADIN/ADRACALIN/AAAS"/>
    <property type="match status" value="1"/>
</dbReference>
<keyword evidence="2" id="KW-1185">Reference proteome</keyword>
<dbReference type="InterPro" id="IPR045139">
    <property type="entry name" value="Aladin"/>
</dbReference>
<dbReference type="Pfam" id="PF00400">
    <property type="entry name" value="WD40"/>
    <property type="match status" value="1"/>
</dbReference>
<dbReference type="Gene3D" id="2.130.10.10">
    <property type="entry name" value="YVTN repeat-like/Quinoprotein amine dehydrogenase"/>
    <property type="match status" value="2"/>
</dbReference>
<sequence length="502" mass="53783">MDRTHPHATTLCELNRSLRKCRHLTVSPDDDSALSQATRADAVVFPSIVVPAHILPADARPTMARPLATLPSKEPQHPVSALVQLLASAMLDDDGNMSSAKAESDLLAMLRTGLARITAPLRLALGMPSAEQRHAAMLESLGSGPVRSVAWHPFKQALALAHANDSVHIYDLSSQAWCPREPSGLVHEFQRGVSCAAWNPTGAAALAVGCSDGICLWRLQFDASASSISSASGTRLQPLVPADAHQAPQPWMTLLRSPHFAHVAALAWSPDGRLLVAGSASGPALAVFDVASERGDVVRQPGEATRELAFSHDGLFLLQAYRSGGIRIWETQTWDSVLVATKRPAHSIAWLPDSRLFVFALEGDARVGLVQMAAPAPSLETITAPMVRLERLMDADADVARRMGGIRQMRLSPGGDRALVLFERSPQVALFAVDARPLPAFEFIGFVRSPPLAVPRSGNSGSSQIDPRRADSVAFAGQFRRGALASIAWQSGRLSFVPMIVK</sequence>
<reference evidence="1 2" key="1">
    <citation type="submission" date="2023-09" db="EMBL/GenBank/DDBJ databases">
        <title>Pangenome analysis of Batrachochytrium dendrobatidis and related Chytrids.</title>
        <authorList>
            <person name="Yacoub M.N."/>
            <person name="Stajich J.E."/>
            <person name="James T.Y."/>
        </authorList>
    </citation>
    <scope>NUCLEOTIDE SEQUENCE [LARGE SCALE GENOMIC DNA]</scope>
    <source>
        <strain evidence="1 2">JEL0888</strain>
    </source>
</reference>
<evidence type="ECO:0000313" key="1">
    <source>
        <dbReference type="EMBL" id="KAL2912929.1"/>
    </source>
</evidence>
<proteinExistence type="predicted"/>
<dbReference type="InterPro" id="IPR001680">
    <property type="entry name" value="WD40_rpt"/>
</dbReference>
<dbReference type="SMART" id="SM00320">
    <property type="entry name" value="WD40"/>
    <property type="match status" value="4"/>
</dbReference>
<dbReference type="PANTHER" id="PTHR14494:SF0">
    <property type="entry name" value="ALADIN"/>
    <property type="match status" value="1"/>
</dbReference>
<accession>A0ABR4N0B7</accession>
<comment type="caution">
    <text evidence="1">The sequence shown here is derived from an EMBL/GenBank/DDBJ whole genome shotgun (WGS) entry which is preliminary data.</text>
</comment>
<dbReference type="EMBL" id="JADGIZ020000055">
    <property type="protein sequence ID" value="KAL2912929.1"/>
    <property type="molecule type" value="Genomic_DNA"/>
</dbReference>
<dbReference type="Proteomes" id="UP001527925">
    <property type="component" value="Unassembled WGS sequence"/>
</dbReference>
<evidence type="ECO:0008006" key="3">
    <source>
        <dbReference type="Google" id="ProtNLM"/>
    </source>
</evidence>
<dbReference type="SUPFAM" id="SSF82171">
    <property type="entry name" value="DPP6 N-terminal domain-like"/>
    <property type="match status" value="1"/>
</dbReference>
<dbReference type="InterPro" id="IPR015943">
    <property type="entry name" value="WD40/YVTN_repeat-like_dom_sf"/>
</dbReference>